<dbReference type="AlphaFoldDB" id="A0AAV5AWM7"/>
<comment type="caution">
    <text evidence="1">The sequence shown here is derived from an EMBL/GenBank/DDBJ whole genome shotgun (WGS) entry which is preliminary data.</text>
</comment>
<reference evidence="1 4" key="1">
    <citation type="submission" date="2021-11" db="EMBL/GenBank/DDBJ databases">
        <title>Draft genome sequence of Capnocytophaga sp. strain KC07075 isolated from cat oral cavity.</title>
        <authorList>
            <person name="Suzuki M."/>
            <person name="Imaoka K."/>
            <person name="Kimura M."/>
            <person name="Morikawa S."/>
            <person name="Maeda K."/>
        </authorList>
    </citation>
    <scope>NUCLEOTIDE SEQUENCE</scope>
    <source>
        <strain evidence="1">KC07075</strain>
        <strain evidence="2 4">KC07079</strain>
    </source>
</reference>
<evidence type="ECO:0000313" key="3">
    <source>
        <dbReference type="Proteomes" id="UP001207736"/>
    </source>
</evidence>
<evidence type="ECO:0000313" key="2">
    <source>
        <dbReference type="EMBL" id="GJM52133.1"/>
    </source>
</evidence>
<keyword evidence="4" id="KW-1185">Reference proteome</keyword>
<gene>
    <name evidence="1" type="ORF">RCZ15_19220</name>
    <name evidence="2" type="ORF">RCZ16_04510</name>
</gene>
<dbReference type="Proteomes" id="UP001207736">
    <property type="component" value="Unassembled WGS sequence"/>
</dbReference>
<proteinExistence type="predicted"/>
<dbReference type="EMBL" id="BQKA01000036">
    <property type="protein sequence ID" value="GJM50949.1"/>
    <property type="molecule type" value="Genomic_DNA"/>
</dbReference>
<organism evidence="1 3">
    <name type="scientific">Capnocytophaga catalasegens</name>
    <dbReference type="NCBI Taxonomy" id="1004260"/>
    <lineage>
        <taxon>Bacteria</taxon>
        <taxon>Pseudomonadati</taxon>
        <taxon>Bacteroidota</taxon>
        <taxon>Flavobacteriia</taxon>
        <taxon>Flavobacteriales</taxon>
        <taxon>Flavobacteriaceae</taxon>
        <taxon>Capnocytophaga</taxon>
    </lineage>
</organism>
<protein>
    <recommendedName>
        <fullName evidence="5">Tetratricopeptide repeat protein</fullName>
    </recommendedName>
</protein>
<evidence type="ECO:0000313" key="4">
    <source>
        <dbReference type="Proteomes" id="UP001208692"/>
    </source>
</evidence>
<evidence type="ECO:0000313" key="1">
    <source>
        <dbReference type="EMBL" id="GJM50949.1"/>
    </source>
</evidence>
<dbReference type="RefSeq" id="WP_264846383.1">
    <property type="nucleotide sequence ID" value="NZ_BPMA01000021.1"/>
</dbReference>
<dbReference type="EMBL" id="BQKB01000009">
    <property type="protein sequence ID" value="GJM52133.1"/>
    <property type="molecule type" value="Genomic_DNA"/>
</dbReference>
<name>A0AAV5AWM7_9FLAO</name>
<evidence type="ECO:0008006" key="5">
    <source>
        <dbReference type="Google" id="ProtNLM"/>
    </source>
</evidence>
<sequence>MTTQEFSNIVSNPDSITLSQVYELENIIHEHPYFQSARAVHLRVLYTQNSYRYNKALKITASLVGDRTMLFDFITSKSFKEAKTPLFKAEKRVEMPKTYYDEAIPADFTQYVGEDVFEPRQPEVVTPTIEKTPSKTEEKTTWIPPEERQAVIDTIVGKFVPTSDKTREIEESLDMGKPLDFKKNDKYSFAQWLEITRYQPIKRQNEELQEDASAEKNIFDKDDKRAKKFDLIDKFLEKNPKIEAKRNYRSTIDLADEVQPNEQQLMTETLAKVYLEQGKYSEAIHAYQILILKIPEKSRFFADQIKAIKKLQQNSL</sequence>
<accession>A0AAV5AWM7</accession>
<dbReference type="Proteomes" id="UP001208692">
    <property type="component" value="Unassembled WGS sequence"/>
</dbReference>